<feature type="transmembrane region" description="Helical" evidence="6">
    <location>
        <begin position="167"/>
        <end position="184"/>
    </location>
</feature>
<gene>
    <name evidence="8" type="ORF">D9615_010521</name>
</gene>
<evidence type="ECO:0000256" key="4">
    <source>
        <dbReference type="ARBA" id="ARBA00022989"/>
    </source>
</evidence>
<dbReference type="Proteomes" id="UP000565441">
    <property type="component" value="Unassembled WGS sequence"/>
</dbReference>
<feature type="transmembrane region" description="Helical" evidence="6">
    <location>
        <begin position="190"/>
        <end position="208"/>
    </location>
</feature>
<evidence type="ECO:0000259" key="7">
    <source>
        <dbReference type="Pfam" id="PF04884"/>
    </source>
</evidence>
<proteinExistence type="inferred from homology"/>
<evidence type="ECO:0000256" key="3">
    <source>
        <dbReference type="ARBA" id="ARBA00022692"/>
    </source>
</evidence>
<feature type="domain" description="Protein root UVB sensitive/RUS" evidence="7">
    <location>
        <begin position="5"/>
        <end position="229"/>
    </location>
</feature>
<dbReference type="AlphaFoldDB" id="A0A8H5GNH4"/>
<keyword evidence="3 6" id="KW-0812">Transmembrane</keyword>
<accession>A0A8H5GNH4</accession>
<evidence type="ECO:0000256" key="2">
    <source>
        <dbReference type="ARBA" id="ARBA00007558"/>
    </source>
</evidence>
<keyword evidence="9" id="KW-1185">Reference proteome</keyword>
<sequence>MTTANDEISYQVLNALQAFCNSLASLLSSRAVLEGFGVGDPSATATHALLLTVVQDVFGRLTTIFGAYLFGSSLVPEAKTYRFLADVLNDAAVILDTLSPLLTSPSFPLHIPGLRVSALCISASFRALCGIAAGGSKAAITLHFATPVNGNGDVGDLNAKDSSKETVLALLGMLLGTLIVPHLSTPSLTYGALFLLVALHLIINYLGVRGLQLRSLNRQRAGIAWRIYRSSGGSKVPSPAQVSRIEKVLGQPDVFRGDSGSIMGRCTIGSSFSDVFHDRFPVRLLEIFQQERYLLWYDHQCLYAHSGHDGQHVRSAPLHLHILLKEGYSNDDLLKAWCHAADACRAATSNPWTDTVLDEMEDGALSQIRTTLQDSAQAFSGFVTLLHGAGWNTDDVALTAGSPKAILASVEPGDGVIKESRKVR</sequence>
<evidence type="ECO:0000256" key="1">
    <source>
        <dbReference type="ARBA" id="ARBA00004370"/>
    </source>
</evidence>
<dbReference type="InterPro" id="IPR054549">
    <property type="entry name" value="UVB_sens_RUS_dom"/>
</dbReference>
<comment type="subcellular location">
    <subcellularLocation>
        <location evidence="1">Membrane</location>
    </subcellularLocation>
</comment>
<reference evidence="8 9" key="1">
    <citation type="journal article" date="2020" name="ISME J.">
        <title>Uncovering the hidden diversity of litter-decomposition mechanisms in mushroom-forming fungi.</title>
        <authorList>
            <person name="Floudas D."/>
            <person name="Bentzer J."/>
            <person name="Ahren D."/>
            <person name="Johansson T."/>
            <person name="Persson P."/>
            <person name="Tunlid A."/>
        </authorList>
    </citation>
    <scope>NUCLEOTIDE SEQUENCE [LARGE SCALE GENOMIC DNA]</scope>
    <source>
        <strain evidence="8 9">CBS 661.87</strain>
    </source>
</reference>
<dbReference type="EMBL" id="JAACJP010000061">
    <property type="protein sequence ID" value="KAF5368217.1"/>
    <property type="molecule type" value="Genomic_DNA"/>
</dbReference>
<dbReference type="OrthoDB" id="364779at2759"/>
<name>A0A8H5GNH4_9AGAR</name>
<dbReference type="PANTHER" id="PTHR12770:SF31">
    <property type="entry name" value="RUS FAMILY MEMBER 1"/>
    <property type="match status" value="1"/>
</dbReference>
<dbReference type="InterPro" id="IPR006968">
    <property type="entry name" value="RUS_fam"/>
</dbReference>
<evidence type="ECO:0000313" key="8">
    <source>
        <dbReference type="EMBL" id="KAF5368217.1"/>
    </source>
</evidence>
<dbReference type="PANTHER" id="PTHR12770">
    <property type="entry name" value="RUS1 FAMILY PROTEIN C16ORF58"/>
    <property type="match status" value="1"/>
</dbReference>
<evidence type="ECO:0000256" key="5">
    <source>
        <dbReference type="ARBA" id="ARBA00023136"/>
    </source>
</evidence>
<protein>
    <recommendedName>
        <fullName evidence="7">Protein root UVB sensitive/RUS domain-containing protein</fullName>
    </recommendedName>
</protein>
<comment type="similarity">
    <text evidence="2">Belongs to the RUS1 family.</text>
</comment>
<dbReference type="GO" id="GO:0016020">
    <property type="term" value="C:membrane"/>
    <property type="evidence" value="ECO:0007669"/>
    <property type="project" value="UniProtKB-SubCell"/>
</dbReference>
<organism evidence="8 9">
    <name type="scientific">Tricholomella constricta</name>
    <dbReference type="NCBI Taxonomy" id="117010"/>
    <lineage>
        <taxon>Eukaryota</taxon>
        <taxon>Fungi</taxon>
        <taxon>Dikarya</taxon>
        <taxon>Basidiomycota</taxon>
        <taxon>Agaricomycotina</taxon>
        <taxon>Agaricomycetes</taxon>
        <taxon>Agaricomycetidae</taxon>
        <taxon>Agaricales</taxon>
        <taxon>Tricholomatineae</taxon>
        <taxon>Lyophyllaceae</taxon>
        <taxon>Tricholomella</taxon>
    </lineage>
</organism>
<keyword evidence="5 6" id="KW-0472">Membrane</keyword>
<dbReference type="Pfam" id="PF04884">
    <property type="entry name" value="UVB_sens_prot"/>
    <property type="match status" value="1"/>
</dbReference>
<comment type="caution">
    <text evidence="8">The sequence shown here is derived from an EMBL/GenBank/DDBJ whole genome shotgun (WGS) entry which is preliminary data.</text>
</comment>
<keyword evidence="4 6" id="KW-1133">Transmembrane helix</keyword>
<evidence type="ECO:0000313" key="9">
    <source>
        <dbReference type="Proteomes" id="UP000565441"/>
    </source>
</evidence>
<evidence type="ECO:0000256" key="6">
    <source>
        <dbReference type="SAM" id="Phobius"/>
    </source>
</evidence>